<evidence type="ECO:0000256" key="2">
    <source>
        <dbReference type="ARBA" id="ARBA00006555"/>
    </source>
</evidence>
<evidence type="ECO:0000313" key="14">
    <source>
        <dbReference type="Proteomes" id="UP000285750"/>
    </source>
</evidence>
<reference evidence="13 14" key="1">
    <citation type="submission" date="2018-08" db="EMBL/GenBank/DDBJ databases">
        <title>A genome reference for cultivated species of the human gut microbiota.</title>
        <authorList>
            <person name="Zou Y."/>
            <person name="Xue W."/>
            <person name="Luo G."/>
        </authorList>
    </citation>
    <scope>NUCLEOTIDE SEQUENCE [LARGE SCALE GENOMIC DNA]</scope>
    <source>
        <strain evidence="13 14">AF24-16AC</strain>
    </source>
</reference>
<dbReference type="InterPro" id="IPR039426">
    <property type="entry name" value="TonB-dep_rcpt-like"/>
</dbReference>
<dbReference type="PANTHER" id="PTHR33446">
    <property type="entry name" value="PROTEIN TONB-RELATED"/>
    <property type="match status" value="1"/>
</dbReference>
<dbReference type="CDD" id="cd07341">
    <property type="entry name" value="M56_BlaR1_MecR1_like"/>
    <property type="match status" value="1"/>
</dbReference>
<proteinExistence type="inferred from homology"/>
<dbReference type="GO" id="GO:0098797">
    <property type="term" value="C:plasma membrane protein complex"/>
    <property type="evidence" value="ECO:0007669"/>
    <property type="project" value="TreeGrafter"/>
</dbReference>
<evidence type="ECO:0000313" key="13">
    <source>
        <dbReference type="EMBL" id="RGS06154.1"/>
    </source>
</evidence>
<dbReference type="Gene3D" id="3.30.1150.10">
    <property type="match status" value="1"/>
</dbReference>
<feature type="transmembrane region" description="Helical" evidence="11">
    <location>
        <begin position="97"/>
        <end position="115"/>
    </location>
</feature>
<keyword evidence="10" id="KW-0998">Cell outer membrane</keyword>
<dbReference type="Pfam" id="PF13715">
    <property type="entry name" value="CarbopepD_reg_2"/>
    <property type="match status" value="1"/>
</dbReference>
<gene>
    <name evidence="13" type="ORF">DWY14_10835</name>
</gene>
<dbReference type="AlphaFoldDB" id="A0A412H4L4"/>
<evidence type="ECO:0000256" key="6">
    <source>
        <dbReference type="ARBA" id="ARBA00022692"/>
    </source>
</evidence>
<dbReference type="RefSeq" id="WP_118431601.1">
    <property type="nucleotide sequence ID" value="NZ_DBFBTJ010000004.1"/>
</dbReference>
<protein>
    <submittedName>
        <fullName evidence="13">TonB family protein</fullName>
    </submittedName>
</protein>
<comment type="similarity">
    <text evidence="10">Belongs to the TonB-dependent receptor family.</text>
</comment>
<keyword evidence="5" id="KW-0997">Cell inner membrane</keyword>
<evidence type="ECO:0000256" key="10">
    <source>
        <dbReference type="PROSITE-ProRule" id="PRU01360"/>
    </source>
</evidence>
<keyword evidence="10" id="KW-1134">Transmembrane beta strand</keyword>
<evidence type="ECO:0000256" key="5">
    <source>
        <dbReference type="ARBA" id="ARBA00022519"/>
    </source>
</evidence>
<evidence type="ECO:0000256" key="3">
    <source>
        <dbReference type="ARBA" id="ARBA00022448"/>
    </source>
</evidence>
<evidence type="ECO:0000256" key="8">
    <source>
        <dbReference type="ARBA" id="ARBA00022989"/>
    </source>
</evidence>
<keyword evidence="8 11" id="KW-1133">Transmembrane helix</keyword>
<dbReference type="Pfam" id="PF05569">
    <property type="entry name" value="Peptidase_M56"/>
    <property type="match status" value="1"/>
</dbReference>
<dbReference type="PROSITE" id="PS52015">
    <property type="entry name" value="TONB_CTD"/>
    <property type="match status" value="1"/>
</dbReference>
<comment type="subcellular location">
    <subcellularLocation>
        <location evidence="1">Cell inner membrane</location>
        <topology evidence="1">Single-pass membrane protein</topology>
        <orientation evidence="1">Periplasmic side</orientation>
    </subcellularLocation>
    <subcellularLocation>
        <location evidence="10">Cell outer membrane</location>
        <topology evidence="10">Multi-pass membrane protein</topology>
    </subcellularLocation>
</comment>
<dbReference type="Gene3D" id="2.170.130.10">
    <property type="entry name" value="TonB-dependent receptor, plug domain"/>
    <property type="match status" value="1"/>
</dbReference>
<organism evidence="13 14">
    <name type="scientific">Phocaeicola plebeius</name>
    <dbReference type="NCBI Taxonomy" id="310297"/>
    <lineage>
        <taxon>Bacteria</taxon>
        <taxon>Pseudomonadati</taxon>
        <taxon>Bacteroidota</taxon>
        <taxon>Bacteroidia</taxon>
        <taxon>Bacteroidales</taxon>
        <taxon>Bacteroidaceae</taxon>
        <taxon>Phocaeicola</taxon>
    </lineage>
</organism>
<dbReference type="InterPro" id="IPR008756">
    <property type="entry name" value="Peptidase_M56"/>
</dbReference>
<evidence type="ECO:0000256" key="11">
    <source>
        <dbReference type="SAM" id="Phobius"/>
    </source>
</evidence>
<dbReference type="SUPFAM" id="SSF74653">
    <property type="entry name" value="TolA/TonB C-terminal domain"/>
    <property type="match status" value="1"/>
</dbReference>
<dbReference type="Proteomes" id="UP000285750">
    <property type="component" value="Unassembled WGS sequence"/>
</dbReference>
<feature type="transmembrane region" description="Helical" evidence="11">
    <location>
        <begin position="6"/>
        <end position="25"/>
    </location>
</feature>
<evidence type="ECO:0000256" key="9">
    <source>
        <dbReference type="ARBA" id="ARBA00023136"/>
    </source>
</evidence>
<evidence type="ECO:0000256" key="1">
    <source>
        <dbReference type="ARBA" id="ARBA00004383"/>
    </source>
</evidence>
<evidence type="ECO:0000256" key="7">
    <source>
        <dbReference type="ARBA" id="ARBA00022927"/>
    </source>
</evidence>
<dbReference type="GO" id="GO:0009279">
    <property type="term" value="C:cell outer membrane"/>
    <property type="evidence" value="ECO:0007669"/>
    <property type="project" value="UniProtKB-SubCell"/>
</dbReference>
<dbReference type="InterPro" id="IPR051045">
    <property type="entry name" value="TonB-dependent_transducer"/>
</dbReference>
<keyword evidence="9 10" id="KW-0472">Membrane</keyword>
<dbReference type="GO" id="GO:0015031">
    <property type="term" value="P:protein transport"/>
    <property type="evidence" value="ECO:0007669"/>
    <property type="project" value="UniProtKB-KW"/>
</dbReference>
<keyword evidence="6 10" id="KW-0812">Transmembrane</keyword>
<dbReference type="InterPro" id="IPR006260">
    <property type="entry name" value="TonB/TolA_C"/>
</dbReference>
<sequence length="642" mass="72084">MGTFLVYILKSAVCLAMFYLFYRLLLSKETFHRFNRMALLGVMLLSCLLPLVKVTVEQASPVNAQVMSMEDLLLMYQWNSEAVVVEEGSRPFHWQEGLVLVYFAGLFFVILRHLWSLGRMLYLIRHSRCERLDNGIRLVVHRRKLAPFSWMRYIVISETDLKESGHHILVHEMAHIHHRHSWDLLLAEACAWLQWFNPAIWLLKQELQNIHEYEADEEVLRQGINAKEYQMLLIKKAVGARLYSIANSFNHSSLKKRITMMIRKKSNPWARAKYLYVLPLAAVTVAAFARPEISKPLDEISSVKVNDLSAVLETYADKNVSNPAEKTKLKMKVVDEKGKPIIAATVLVANTTNGTITDENGNFTLEVGTDQSIQVAYIGMSTVTMSVKDCLKKADQTIVLTESDTKKDVKVVAPALQAVTSDGQTFSVVEQMPEYPGGMRAGLEFMARNLRYPAKAQEAGKQGRVIVQFVVRKDGSLSDFKVLRPVDPWLDAEAIRVISTMPKWKPGMQDGNPVSVKFTLPVTFMLEGTNHKPKAGDNDVVVVGYGVQKSEESVDVPTIKLHNPMDELFITGDFKIDSVGSTKASGVSPLVIMDGLEVSDDVIKKLNPKKIQSVSVLKNEAATAKYGKKGKFGVILITTKRE</sequence>
<dbReference type="PROSITE" id="PS52016">
    <property type="entry name" value="TONB_DEPENDENT_REC_3"/>
    <property type="match status" value="1"/>
</dbReference>
<keyword evidence="3 10" id="KW-0813">Transport</keyword>
<evidence type="ECO:0000259" key="12">
    <source>
        <dbReference type="PROSITE" id="PS52015"/>
    </source>
</evidence>
<evidence type="ECO:0000256" key="4">
    <source>
        <dbReference type="ARBA" id="ARBA00022475"/>
    </source>
</evidence>
<dbReference type="InterPro" id="IPR037066">
    <property type="entry name" value="Plug_dom_sf"/>
</dbReference>
<dbReference type="InterPro" id="IPR008969">
    <property type="entry name" value="CarboxyPept-like_regulatory"/>
</dbReference>
<comment type="caution">
    <text evidence="13">The sequence shown here is derived from an EMBL/GenBank/DDBJ whole genome shotgun (WGS) entry which is preliminary data.</text>
</comment>
<dbReference type="GO" id="GO:0031992">
    <property type="term" value="F:energy transducer activity"/>
    <property type="evidence" value="ECO:0007669"/>
    <property type="project" value="TreeGrafter"/>
</dbReference>
<dbReference type="Pfam" id="PF03544">
    <property type="entry name" value="TonB_C"/>
    <property type="match status" value="1"/>
</dbReference>
<keyword evidence="7" id="KW-0653">Protein transport</keyword>
<dbReference type="NCBIfam" id="TIGR01352">
    <property type="entry name" value="tonB_Cterm"/>
    <property type="match status" value="1"/>
</dbReference>
<dbReference type="SUPFAM" id="SSF56935">
    <property type="entry name" value="Porins"/>
    <property type="match status" value="1"/>
</dbReference>
<comment type="similarity">
    <text evidence="2">Belongs to the TonB family.</text>
</comment>
<accession>A0A412H4L4</accession>
<name>A0A412H4L4_9BACT</name>
<keyword evidence="4" id="KW-1003">Cell membrane</keyword>
<dbReference type="SUPFAM" id="SSF49464">
    <property type="entry name" value="Carboxypeptidase regulatory domain-like"/>
    <property type="match status" value="1"/>
</dbReference>
<dbReference type="EMBL" id="QRUY01000023">
    <property type="protein sequence ID" value="RGS06154.1"/>
    <property type="molecule type" value="Genomic_DNA"/>
</dbReference>
<feature type="domain" description="TonB C-terminal" evidence="12">
    <location>
        <begin position="437"/>
        <end position="533"/>
    </location>
</feature>
<dbReference type="FunFam" id="3.30.1150.10:FF:000002">
    <property type="entry name" value="Energy transducer TonB"/>
    <property type="match status" value="1"/>
</dbReference>
<dbReference type="PANTHER" id="PTHR33446:SF2">
    <property type="entry name" value="PROTEIN TONB"/>
    <property type="match status" value="1"/>
</dbReference>
<dbReference type="GO" id="GO:0055085">
    <property type="term" value="P:transmembrane transport"/>
    <property type="evidence" value="ECO:0007669"/>
    <property type="project" value="InterPro"/>
</dbReference>
<dbReference type="InterPro" id="IPR037682">
    <property type="entry name" value="TonB_C"/>
</dbReference>